<dbReference type="Gene3D" id="3.40.50.150">
    <property type="entry name" value="Vaccinia Virus protein VP39"/>
    <property type="match status" value="1"/>
</dbReference>
<keyword evidence="2" id="KW-1185">Reference proteome</keyword>
<gene>
    <name evidence="1" type="ORF">ZOSMA_18G00270</name>
</gene>
<name>A0A0K9PRR2_ZOSMR</name>
<dbReference type="PANTHER" id="PTHR14614">
    <property type="entry name" value="HEPATOCELLULAR CARCINOMA-ASSOCIATED ANTIGEN"/>
    <property type="match status" value="1"/>
</dbReference>
<dbReference type="SUPFAM" id="SSF53335">
    <property type="entry name" value="S-adenosyl-L-methionine-dependent methyltransferases"/>
    <property type="match status" value="1"/>
</dbReference>
<keyword evidence="1" id="KW-0489">Methyltransferase</keyword>
<dbReference type="STRING" id="29655.A0A0K9PRR2"/>
<dbReference type="OrthoDB" id="194386at2759"/>
<comment type="caution">
    <text evidence="1">The sequence shown here is derived from an EMBL/GenBank/DDBJ whole genome shotgun (WGS) entry which is preliminary data.</text>
</comment>
<evidence type="ECO:0000313" key="2">
    <source>
        <dbReference type="Proteomes" id="UP000036987"/>
    </source>
</evidence>
<evidence type="ECO:0000313" key="1">
    <source>
        <dbReference type="EMBL" id="KMZ70935.1"/>
    </source>
</evidence>
<dbReference type="OMA" id="CLHLPWE"/>
<dbReference type="FunFam" id="3.40.50.150:FF:000793">
    <property type="entry name" value="FACT complex subunit SPT16"/>
    <property type="match status" value="1"/>
</dbReference>
<dbReference type="Proteomes" id="UP000036987">
    <property type="component" value="Unassembled WGS sequence"/>
</dbReference>
<keyword evidence="1" id="KW-0808">Transferase</keyword>
<dbReference type="GO" id="GO:0032259">
    <property type="term" value="P:methylation"/>
    <property type="evidence" value="ECO:0007669"/>
    <property type="project" value="UniProtKB-KW"/>
</dbReference>
<proteinExistence type="predicted"/>
<dbReference type="PANTHER" id="PTHR14614:SF130">
    <property type="entry name" value="PROTEIN-LYSINE N-METHYLTRANSFERASE EEF2KMT"/>
    <property type="match status" value="1"/>
</dbReference>
<reference evidence="2" key="1">
    <citation type="journal article" date="2016" name="Nature">
        <title>The genome of the seagrass Zostera marina reveals angiosperm adaptation to the sea.</title>
        <authorList>
            <person name="Olsen J.L."/>
            <person name="Rouze P."/>
            <person name="Verhelst B."/>
            <person name="Lin Y.-C."/>
            <person name="Bayer T."/>
            <person name="Collen J."/>
            <person name="Dattolo E."/>
            <person name="De Paoli E."/>
            <person name="Dittami S."/>
            <person name="Maumus F."/>
            <person name="Michel G."/>
            <person name="Kersting A."/>
            <person name="Lauritano C."/>
            <person name="Lohaus R."/>
            <person name="Toepel M."/>
            <person name="Tonon T."/>
            <person name="Vanneste K."/>
            <person name="Amirebrahimi M."/>
            <person name="Brakel J."/>
            <person name="Bostroem C."/>
            <person name="Chovatia M."/>
            <person name="Grimwood J."/>
            <person name="Jenkins J.W."/>
            <person name="Jueterbock A."/>
            <person name="Mraz A."/>
            <person name="Stam W.T."/>
            <person name="Tice H."/>
            <person name="Bornberg-Bauer E."/>
            <person name="Green P.J."/>
            <person name="Pearson G.A."/>
            <person name="Procaccini G."/>
            <person name="Duarte C.M."/>
            <person name="Schmutz J."/>
            <person name="Reusch T.B.H."/>
            <person name="Van de Peer Y."/>
        </authorList>
    </citation>
    <scope>NUCLEOTIDE SEQUENCE [LARGE SCALE GENOMIC DNA]</scope>
    <source>
        <strain evidence="2">cv. Finnish</strain>
    </source>
</reference>
<dbReference type="GO" id="GO:0008276">
    <property type="term" value="F:protein methyltransferase activity"/>
    <property type="evidence" value="ECO:0000318"/>
    <property type="project" value="GO_Central"/>
</dbReference>
<dbReference type="InterPro" id="IPR019410">
    <property type="entry name" value="Methyltransf_16"/>
</dbReference>
<dbReference type="EMBL" id="LFYR01000692">
    <property type="protein sequence ID" value="KMZ70935.1"/>
    <property type="molecule type" value="Genomic_DNA"/>
</dbReference>
<sequence>MVGRKYDFLGRQFSYLKAAFLAMEQSVNIIDLARKCGGGYVSEGVQFFFLEHCLNSGIHEGFEPDFIYARNIVKKIIIAVESNHGTVVDGLYEQLAHYMSSFQDNTSHNGRSRVVKHITFLTDDDGLENFSIPLQCSENMLEGDTGCVIWPSSLFLSEFILTYPNIFSNKCCFEIGSGVGLVGVVLNKVKASEVIVSDGDLSTLENMKLNLDLNKLQSERTAVSQRLNETVSVKCKHVPWETISEKELEVHQPDIILGADVIYNPSCVPHLIRLLSIFLTRRSSNDDTNKNEECRFSPPVAFIATVIRNVETFNYFLKHAAEAHLTIIDITETNKPHSFLPYMVSTYNRANVRLYKLLSHI</sequence>
<accession>A0A0K9PRR2</accession>
<dbReference type="Pfam" id="PF10294">
    <property type="entry name" value="Methyltransf_16"/>
    <property type="match status" value="1"/>
</dbReference>
<organism evidence="1 2">
    <name type="scientific">Zostera marina</name>
    <name type="common">Eelgrass</name>
    <dbReference type="NCBI Taxonomy" id="29655"/>
    <lineage>
        <taxon>Eukaryota</taxon>
        <taxon>Viridiplantae</taxon>
        <taxon>Streptophyta</taxon>
        <taxon>Embryophyta</taxon>
        <taxon>Tracheophyta</taxon>
        <taxon>Spermatophyta</taxon>
        <taxon>Magnoliopsida</taxon>
        <taxon>Liliopsida</taxon>
        <taxon>Zosteraceae</taxon>
        <taxon>Zostera</taxon>
    </lineage>
</organism>
<dbReference type="AlphaFoldDB" id="A0A0K9PRR2"/>
<dbReference type="InterPro" id="IPR029063">
    <property type="entry name" value="SAM-dependent_MTases_sf"/>
</dbReference>
<protein>
    <submittedName>
        <fullName evidence="1">S-adenosyl-L-methionine-dependent methyltransferases superfamilyprotein</fullName>
    </submittedName>
</protein>